<dbReference type="PANTHER" id="PTHR38599">
    <property type="entry name" value="CUPIN DOMAIN PROTEIN (AFU_ORTHOLOGUE AFUA_3G13620)"/>
    <property type="match status" value="1"/>
</dbReference>
<dbReference type="CDD" id="cd02234">
    <property type="entry name" value="cupin_BLR7677-like"/>
    <property type="match status" value="1"/>
</dbReference>
<dbReference type="Pfam" id="PF07883">
    <property type="entry name" value="Cupin_2"/>
    <property type="match status" value="1"/>
</dbReference>
<dbReference type="Gene3D" id="2.60.120.10">
    <property type="entry name" value="Jelly Rolls"/>
    <property type="match status" value="1"/>
</dbReference>
<evidence type="ECO:0000313" key="3">
    <source>
        <dbReference type="Proteomes" id="UP000799770"/>
    </source>
</evidence>
<dbReference type="AlphaFoldDB" id="A0A6A5YUK9"/>
<dbReference type="PANTHER" id="PTHR38599:SF1">
    <property type="entry name" value="CUPIN DOMAIN PROTEIN (AFU_ORTHOLOGUE AFUA_3G13620)"/>
    <property type="match status" value="1"/>
</dbReference>
<proteinExistence type="predicted"/>
<evidence type="ECO:0000313" key="2">
    <source>
        <dbReference type="EMBL" id="KAF2110454.1"/>
    </source>
</evidence>
<dbReference type="Proteomes" id="UP000799770">
    <property type="component" value="Unassembled WGS sequence"/>
</dbReference>
<accession>A0A6A5YUK9</accession>
<feature type="domain" description="Cupin type-2" evidence="1">
    <location>
        <begin position="47"/>
        <end position="116"/>
    </location>
</feature>
<evidence type="ECO:0000259" key="1">
    <source>
        <dbReference type="Pfam" id="PF07883"/>
    </source>
</evidence>
<name>A0A6A5YUK9_9PLEO</name>
<dbReference type="InterPro" id="IPR013096">
    <property type="entry name" value="Cupin_2"/>
</dbReference>
<sequence length="147" mass="16000">MPEFESPNAVKINGVWHIEGKPREDFKILKTYNPSNLPGKTIIVGSVDVPPNGATPSHKHGGATIVAMPIEGTCLNQMNNNEPIVSSVGDFWYEAPGCHHQRSENVGDVNAKFMVVLIVDDETIKEGFGSIFVLDREVENGEKAASK</sequence>
<dbReference type="OrthoDB" id="5793281at2759"/>
<dbReference type="SUPFAM" id="SSF51182">
    <property type="entry name" value="RmlC-like cupins"/>
    <property type="match status" value="1"/>
</dbReference>
<organism evidence="2 3">
    <name type="scientific">Lophiotrema nucula</name>
    <dbReference type="NCBI Taxonomy" id="690887"/>
    <lineage>
        <taxon>Eukaryota</taxon>
        <taxon>Fungi</taxon>
        <taxon>Dikarya</taxon>
        <taxon>Ascomycota</taxon>
        <taxon>Pezizomycotina</taxon>
        <taxon>Dothideomycetes</taxon>
        <taxon>Pleosporomycetidae</taxon>
        <taxon>Pleosporales</taxon>
        <taxon>Lophiotremataceae</taxon>
        <taxon>Lophiotrema</taxon>
    </lineage>
</organism>
<protein>
    <recommendedName>
        <fullName evidence="1">Cupin type-2 domain-containing protein</fullName>
    </recommendedName>
</protein>
<gene>
    <name evidence="2" type="ORF">BDV96DRAFT_604028</name>
</gene>
<reference evidence="2" key="1">
    <citation type="journal article" date="2020" name="Stud. Mycol.">
        <title>101 Dothideomycetes genomes: a test case for predicting lifestyles and emergence of pathogens.</title>
        <authorList>
            <person name="Haridas S."/>
            <person name="Albert R."/>
            <person name="Binder M."/>
            <person name="Bloem J."/>
            <person name="Labutti K."/>
            <person name="Salamov A."/>
            <person name="Andreopoulos B."/>
            <person name="Baker S."/>
            <person name="Barry K."/>
            <person name="Bills G."/>
            <person name="Bluhm B."/>
            <person name="Cannon C."/>
            <person name="Castanera R."/>
            <person name="Culley D."/>
            <person name="Daum C."/>
            <person name="Ezra D."/>
            <person name="Gonzalez J."/>
            <person name="Henrissat B."/>
            <person name="Kuo A."/>
            <person name="Liang C."/>
            <person name="Lipzen A."/>
            <person name="Lutzoni F."/>
            <person name="Magnuson J."/>
            <person name="Mondo S."/>
            <person name="Nolan M."/>
            <person name="Ohm R."/>
            <person name="Pangilinan J."/>
            <person name="Park H.-J."/>
            <person name="Ramirez L."/>
            <person name="Alfaro M."/>
            <person name="Sun H."/>
            <person name="Tritt A."/>
            <person name="Yoshinaga Y."/>
            <person name="Zwiers L.-H."/>
            <person name="Turgeon B."/>
            <person name="Goodwin S."/>
            <person name="Spatafora J."/>
            <person name="Crous P."/>
            <person name="Grigoriev I."/>
        </authorList>
    </citation>
    <scope>NUCLEOTIDE SEQUENCE</scope>
    <source>
        <strain evidence="2">CBS 627.86</strain>
    </source>
</reference>
<dbReference type="InterPro" id="IPR011051">
    <property type="entry name" value="RmlC_Cupin_sf"/>
</dbReference>
<keyword evidence="3" id="KW-1185">Reference proteome</keyword>
<dbReference type="InterPro" id="IPR014710">
    <property type="entry name" value="RmlC-like_jellyroll"/>
</dbReference>
<dbReference type="EMBL" id="ML977338">
    <property type="protein sequence ID" value="KAF2110454.1"/>
    <property type="molecule type" value="Genomic_DNA"/>
</dbReference>